<name>E0TUT0_BACSH</name>
<sequence>MPVCRGLCFSPSDTADLQMLTPLYREGIIGLQKLISE</sequence>
<evidence type="ECO:0000313" key="2">
    <source>
        <dbReference type="Proteomes" id="UP000002233"/>
    </source>
</evidence>
<dbReference type="KEGG" id="bss:BSUW23_18325"/>
<proteinExistence type="predicted"/>
<organism evidence="1 2">
    <name type="scientific">Bacillus spizizenii (strain ATCC 23059 / NRRL B-14472 / W23)</name>
    <name type="common">Bacillus subtilis subsp. spizizenii</name>
    <dbReference type="NCBI Taxonomy" id="655816"/>
    <lineage>
        <taxon>Bacteria</taxon>
        <taxon>Bacillati</taxon>
        <taxon>Bacillota</taxon>
        <taxon>Bacilli</taxon>
        <taxon>Bacillales</taxon>
        <taxon>Bacillaceae</taxon>
        <taxon>Bacillus</taxon>
    </lineage>
</organism>
<dbReference type="HOGENOM" id="CLU_3340312_0_0_9"/>
<accession>E0TUT0</accession>
<dbReference type="Proteomes" id="UP000002233">
    <property type="component" value="Chromosome"/>
</dbReference>
<reference key="1">
    <citation type="submission" date="2010-08" db="EMBL/GenBank/DDBJ databases">
        <authorList>
            <person name="Zeigler D.R."/>
        </authorList>
    </citation>
    <scope>NUCLEOTIDE SEQUENCE</scope>
    <source>
        <strain>W23</strain>
    </source>
</reference>
<protein>
    <submittedName>
        <fullName evidence="1">Uncharacterized protein</fullName>
    </submittedName>
</protein>
<dbReference type="AlphaFoldDB" id="E0TUT0"/>
<gene>
    <name evidence="1" type="ordered locus">BSUW23_18325</name>
</gene>
<evidence type="ECO:0000313" key="1">
    <source>
        <dbReference type="EMBL" id="ADM39700.1"/>
    </source>
</evidence>
<reference evidence="1 2" key="2">
    <citation type="journal article" date="2011" name="Microbiology">
        <title>The genome sequence of Bacillus subtilis subsp. spizizenii W23: insights into speciation within the B. subtilis complex and into the history of B. subtilis genetics.</title>
        <authorList>
            <person name="Zeigler D.R."/>
        </authorList>
    </citation>
    <scope>NUCLEOTIDE SEQUENCE [LARGE SCALE GENOMIC DNA]</scope>
    <source>
        <strain evidence="2">ATCC 23059 / NRRL B-14472 / W23</strain>
    </source>
</reference>
<dbReference type="EMBL" id="CP002183">
    <property type="protein sequence ID" value="ADM39700.1"/>
    <property type="molecule type" value="Genomic_DNA"/>
</dbReference>